<comment type="caution">
    <text evidence="1">The sequence shown here is derived from an EMBL/GenBank/DDBJ whole genome shotgun (WGS) entry which is preliminary data.</text>
</comment>
<name>A0ACC2ETK8_DIPCM</name>
<accession>A0ACC2ETK8</accession>
<evidence type="ECO:0000313" key="1">
    <source>
        <dbReference type="EMBL" id="KAJ7569847.1"/>
    </source>
</evidence>
<keyword evidence="2" id="KW-1185">Reference proteome</keyword>
<gene>
    <name evidence="1" type="ORF">O6H91_01G097700</name>
</gene>
<protein>
    <submittedName>
        <fullName evidence="1">Uncharacterized protein</fullName>
    </submittedName>
</protein>
<dbReference type="Proteomes" id="UP001162992">
    <property type="component" value="Chromosome 1"/>
</dbReference>
<proteinExistence type="predicted"/>
<reference evidence="2" key="1">
    <citation type="journal article" date="2024" name="Proc. Natl. Acad. Sci. U.S.A.">
        <title>Extraordinary preservation of gene collinearity over three hundred million years revealed in homosporous lycophytes.</title>
        <authorList>
            <person name="Li C."/>
            <person name="Wickell D."/>
            <person name="Kuo L.Y."/>
            <person name="Chen X."/>
            <person name="Nie B."/>
            <person name="Liao X."/>
            <person name="Peng D."/>
            <person name="Ji J."/>
            <person name="Jenkins J."/>
            <person name="Williams M."/>
            <person name="Shu S."/>
            <person name="Plott C."/>
            <person name="Barry K."/>
            <person name="Rajasekar S."/>
            <person name="Grimwood J."/>
            <person name="Han X."/>
            <person name="Sun S."/>
            <person name="Hou Z."/>
            <person name="He W."/>
            <person name="Dai G."/>
            <person name="Sun C."/>
            <person name="Schmutz J."/>
            <person name="Leebens-Mack J.H."/>
            <person name="Li F.W."/>
            <person name="Wang L."/>
        </authorList>
    </citation>
    <scope>NUCLEOTIDE SEQUENCE [LARGE SCALE GENOMIC DNA]</scope>
    <source>
        <strain evidence="2">cv. PW_Plant_1</strain>
    </source>
</reference>
<evidence type="ECO:0000313" key="2">
    <source>
        <dbReference type="Proteomes" id="UP001162992"/>
    </source>
</evidence>
<dbReference type="EMBL" id="CM055092">
    <property type="protein sequence ID" value="KAJ7569847.1"/>
    <property type="molecule type" value="Genomic_DNA"/>
</dbReference>
<organism evidence="1 2">
    <name type="scientific">Diphasiastrum complanatum</name>
    <name type="common">Issler's clubmoss</name>
    <name type="synonym">Lycopodium complanatum</name>
    <dbReference type="NCBI Taxonomy" id="34168"/>
    <lineage>
        <taxon>Eukaryota</taxon>
        <taxon>Viridiplantae</taxon>
        <taxon>Streptophyta</taxon>
        <taxon>Embryophyta</taxon>
        <taxon>Tracheophyta</taxon>
        <taxon>Lycopodiopsida</taxon>
        <taxon>Lycopodiales</taxon>
        <taxon>Lycopodiaceae</taxon>
        <taxon>Lycopodioideae</taxon>
        <taxon>Diphasiastrum</taxon>
    </lineage>
</organism>
<sequence>MGNYMACVSSPNKKVHAASDISSSKVKVVFPNGTVEEFQTPMLVAELMLENPLYFVYSKPNTSNMTRKAAAMPAEARLELGQLYFLLPAPVLQSVNQIPCSYGASFDKPNSVHTFVSRPEDSNDMKQQQLAGKQVRLRCGSLLNVMEIRDLSSLPRRNDVSFINFQVQMSYQRYLITRKYKLWKPSLETIAESGVNIQRELGGRSTNARSLFEL</sequence>